<name>A0ABX6A9V7_STRVD</name>
<evidence type="ECO:0000313" key="2">
    <source>
        <dbReference type="Proteomes" id="UP000327143"/>
    </source>
</evidence>
<dbReference type="Proteomes" id="UP000327143">
    <property type="component" value="Chromosome"/>
</dbReference>
<gene>
    <name evidence="1" type="ORF">CP969_01070</name>
</gene>
<keyword evidence="2" id="KW-1185">Reference proteome</keyword>
<evidence type="ECO:0000313" key="1">
    <source>
        <dbReference type="EMBL" id="QEU83503.1"/>
    </source>
</evidence>
<organism evidence="1 2">
    <name type="scientific">Streptomyces viridosporus T7A</name>
    <dbReference type="NCBI Taxonomy" id="665577"/>
    <lineage>
        <taxon>Bacteria</taxon>
        <taxon>Bacillati</taxon>
        <taxon>Actinomycetota</taxon>
        <taxon>Actinomycetes</taxon>
        <taxon>Kitasatosporales</taxon>
        <taxon>Streptomycetaceae</taxon>
        <taxon>Streptomyces</taxon>
    </lineage>
</organism>
<sequence>MATWHTLAIGALRLTGKTNIASALRHNARHARLPRTHMITKRAPCDYAEALGAWRRSHCGSTCSRLPAFSPQNTQVLAMSTPPGGLDEGRSVSTAPRGRGAFRCRAVGVGGVMVAFPAGPRHALFTSRGRGPRFLCRVALGASSRR</sequence>
<proteinExistence type="predicted"/>
<accession>A0ABX6A9V7</accession>
<protein>
    <submittedName>
        <fullName evidence="1">Uncharacterized protein</fullName>
    </submittedName>
</protein>
<reference evidence="1 2" key="1">
    <citation type="submission" date="2017-09" db="EMBL/GenBank/DDBJ databases">
        <authorList>
            <person name="Lee N."/>
            <person name="Cho B.-K."/>
        </authorList>
    </citation>
    <scope>NUCLEOTIDE SEQUENCE [LARGE SCALE GENOMIC DNA]</scope>
    <source>
        <strain evidence="1 2">ATCC 39115</strain>
    </source>
</reference>
<dbReference type="EMBL" id="CP023700">
    <property type="protein sequence ID" value="QEU83503.1"/>
    <property type="molecule type" value="Genomic_DNA"/>
</dbReference>